<evidence type="ECO:0000313" key="5">
    <source>
        <dbReference type="Proteomes" id="UP000836402"/>
    </source>
</evidence>
<feature type="chain" id="PRO_5046849983" description="Carboxylesterase type B domain-containing protein" evidence="2">
    <location>
        <begin position="27"/>
        <end position="586"/>
    </location>
</feature>
<evidence type="ECO:0000313" key="4">
    <source>
        <dbReference type="EMBL" id="CAD6950209.1"/>
    </source>
</evidence>
<gene>
    <name evidence="4" type="ORF">JKIAZH3_G1255</name>
</gene>
<name>A0ABN7J720_9BASI</name>
<organism evidence="4 5">
    <name type="scientific">Tilletia caries</name>
    <name type="common">wheat bunt fungus</name>
    <dbReference type="NCBI Taxonomy" id="13290"/>
    <lineage>
        <taxon>Eukaryota</taxon>
        <taxon>Fungi</taxon>
        <taxon>Dikarya</taxon>
        <taxon>Basidiomycota</taxon>
        <taxon>Ustilaginomycotina</taxon>
        <taxon>Exobasidiomycetes</taxon>
        <taxon>Tilletiales</taxon>
        <taxon>Tilletiaceae</taxon>
        <taxon>Tilletia</taxon>
    </lineage>
</organism>
<feature type="domain" description="Carboxylesterase type B" evidence="3">
    <location>
        <begin position="43"/>
        <end position="558"/>
    </location>
</feature>
<dbReference type="EMBL" id="CAJHJG010005428">
    <property type="protein sequence ID" value="CAD6950209.1"/>
    <property type="molecule type" value="Genomic_DNA"/>
</dbReference>
<dbReference type="Pfam" id="PF00135">
    <property type="entry name" value="COesterase"/>
    <property type="match status" value="1"/>
</dbReference>
<feature type="compositionally biased region" description="Polar residues" evidence="1">
    <location>
        <begin position="85"/>
        <end position="100"/>
    </location>
</feature>
<comment type="caution">
    <text evidence="4">The sequence shown here is derived from an EMBL/GenBank/DDBJ whole genome shotgun (WGS) entry which is preliminary data.</text>
</comment>
<sequence length="586" mass="60754">MSLSFLFTSTFCHLIGLIVILSQCSATPHLASRSIGSSSYIIKTTLGSAKGVSSGSGAARFTLPYAQPPIGNLRFANPQAPSSFENGTYDATSTPPSCYGSNDARGGNEPSEDCLYATVYTPASASSTSKLGVFVWIPGGSFIGGSATAAGLDASALAVKQNMVVVMLQYRVGLFGFFQNAATLDEANGGAPNGNKVAGNQAVRDVVAALSFIKDNAAALGGNPTAITIAGQSSGAHLVRVLLTTPAASSLFARAALFSDPENYGLSSATQAGQLTDYALEGLSCTTLACARSKSADDILDATYDAFSNVPPSNPSMPVGEPFRPAKGAYIPRSLERGFERGLVAQAFILKNKPVLFSTVKNEAGSQVGLVFESTKAGATTLMIRANGFRVDFTTAASLIFNAGRGLNAAQSPVYAFNAKGSAADALRAQVEVLGTDGLWRCAVQTNAINAQKAGAKVYLAQTNVGSTYPSNKDIDYCHNAGVVCHEDDIFLIFGNLPSSSSTAVKAASAEWQARLGAFVNSGSPNTNTYGGWNAVGSASALNLLVLGANATTGKSQTQQTQRKGAWGPSGLWGQSVQFDWQLYRT</sequence>
<reference evidence="4" key="1">
    <citation type="submission" date="2020-10" db="EMBL/GenBank/DDBJ databases">
        <authorList>
            <person name="Sedaghatjoo S."/>
        </authorList>
    </citation>
    <scope>NUCLEOTIDE SEQUENCE</scope>
    <source>
        <strain evidence="4">AZH3</strain>
    </source>
</reference>
<feature type="region of interest" description="Disordered" evidence="1">
    <location>
        <begin position="85"/>
        <end position="105"/>
    </location>
</feature>
<dbReference type="Gene3D" id="3.40.50.1820">
    <property type="entry name" value="alpha/beta hydrolase"/>
    <property type="match status" value="1"/>
</dbReference>
<dbReference type="InterPro" id="IPR002018">
    <property type="entry name" value="CarbesteraseB"/>
</dbReference>
<feature type="signal peptide" evidence="2">
    <location>
        <begin position="1"/>
        <end position="26"/>
    </location>
</feature>
<dbReference type="PANTHER" id="PTHR45570:SF1">
    <property type="entry name" value="CARBOXYLIC ESTER HYDROLASE"/>
    <property type="match status" value="1"/>
</dbReference>
<protein>
    <recommendedName>
        <fullName evidence="3">Carboxylesterase type B domain-containing protein</fullName>
    </recommendedName>
</protein>
<keyword evidence="2" id="KW-0732">Signal</keyword>
<keyword evidence="5" id="KW-1185">Reference proteome</keyword>
<evidence type="ECO:0000256" key="1">
    <source>
        <dbReference type="SAM" id="MobiDB-lite"/>
    </source>
</evidence>
<dbReference type="InterPro" id="IPR029058">
    <property type="entry name" value="AB_hydrolase_fold"/>
</dbReference>
<proteinExistence type="predicted"/>
<dbReference type="SUPFAM" id="SSF53474">
    <property type="entry name" value="alpha/beta-Hydrolases"/>
    <property type="match status" value="1"/>
</dbReference>
<accession>A0ABN7J720</accession>
<dbReference type="Proteomes" id="UP000836402">
    <property type="component" value="Unassembled WGS sequence"/>
</dbReference>
<evidence type="ECO:0000256" key="2">
    <source>
        <dbReference type="SAM" id="SignalP"/>
    </source>
</evidence>
<evidence type="ECO:0000259" key="3">
    <source>
        <dbReference type="Pfam" id="PF00135"/>
    </source>
</evidence>
<dbReference type="PANTHER" id="PTHR45570">
    <property type="entry name" value="CARBOXYLIC ESTER HYDROLASE"/>
    <property type="match status" value="1"/>
</dbReference>